<keyword evidence="1" id="KW-0812">Transmembrane</keyword>
<sequence length="447" mass="50113">MRVGLVDQDPDVHKGVRQVREGTRKMVKLPVHLIFHIAPAALTRQNPALILYPDTTVKIFRTAAPYARVTQPVYLKNSTNFTLSDFSIFNITTNEGIIYVQNFLKLRNSPEFLRLNVSWIRDNHREMDEIQVRIVNEPNKTCGGMSDARNWTFCSEYATSNECLKPSSCAISTGGAPSVETRTGPERCMWRGDKISSNITHLYSTCTPDRKTCPDAICDSLEQLHRLICPQDCTLKMMWPARRNPKTGRGIDEASGVVTCDYLESCTITIPKRRKPKTTSTVPPPLVQPNVSSLTGNYTTIPKFLGVDMAKCGTLCILGIVGGTLFLGSAVALVVICWRLDRVNKAVREKNNEEHHEMTAPLSISVTRNLTSEPLPLNFQMSLLSEEMAALNIIKKYGPDPKWEFPRTQLIIEQTLGEGEFGRVLRAKAMNIAGQTGWYQDYHPPDL</sequence>
<evidence type="ECO:0000313" key="4">
    <source>
        <dbReference type="Proteomes" id="UP001159042"/>
    </source>
</evidence>
<dbReference type="Gene3D" id="3.30.200.20">
    <property type="entry name" value="Phosphorylase Kinase, domain 1"/>
    <property type="match status" value="1"/>
</dbReference>
<dbReference type="EMBL" id="JANEYG010000031">
    <property type="protein sequence ID" value="KAJ8917701.1"/>
    <property type="molecule type" value="Genomic_DNA"/>
</dbReference>
<keyword evidence="4" id="KW-1185">Reference proteome</keyword>
<reference evidence="3 4" key="1">
    <citation type="journal article" date="2023" name="Insect Mol. Biol.">
        <title>Genome sequencing provides insights into the evolution of gene families encoding plant cell wall-degrading enzymes in longhorned beetles.</title>
        <authorList>
            <person name="Shin N.R."/>
            <person name="Okamura Y."/>
            <person name="Kirsch R."/>
            <person name="Pauchet Y."/>
        </authorList>
    </citation>
    <scope>NUCLEOTIDE SEQUENCE [LARGE SCALE GENOMIC DNA]</scope>
    <source>
        <strain evidence="3">EAD_L_NR</strain>
    </source>
</reference>
<feature type="domain" description="RET cysteine rich" evidence="2">
    <location>
        <begin position="154"/>
        <end position="267"/>
    </location>
</feature>
<feature type="transmembrane region" description="Helical" evidence="1">
    <location>
        <begin position="317"/>
        <end position="340"/>
    </location>
</feature>
<comment type="caution">
    <text evidence="3">The sequence shown here is derived from an EMBL/GenBank/DDBJ whole genome shotgun (WGS) entry which is preliminary data.</text>
</comment>
<dbReference type="Proteomes" id="UP001159042">
    <property type="component" value="Unassembled WGS sequence"/>
</dbReference>
<organism evidence="3 4">
    <name type="scientific">Exocentrus adspersus</name>
    <dbReference type="NCBI Taxonomy" id="1586481"/>
    <lineage>
        <taxon>Eukaryota</taxon>
        <taxon>Metazoa</taxon>
        <taxon>Ecdysozoa</taxon>
        <taxon>Arthropoda</taxon>
        <taxon>Hexapoda</taxon>
        <taxon>Insecta</taxon>
        <taxon>Pterygota</taxon>
        <taxon>Neoptera</taxon>
        <taxon>Endopterygota</taxon>
        <taxon>Coleoptera</taxon>
        <taxon>Polyphaga</taxon>
        <taxon>Cucujiformia</taxon>
        <taxon>Chrysomeloidea</taxon>
        <taxon>Cerambycidae</taxon>
        <taxon>Lamiinae</taxon>
        <taxon>Acanthocinini</taxon>
        <taxon>Exocentrus</taxon>
    </lineage>
</organism>
<evidence type="ECO:0000313" key="3">
    <source>
        <dbReference type="EMBL" id="KAJ8917701.1"/>
    </source>
</evidence>
<dbReference type="InterPro" id="IPR055162">
    <property type="entry name" value="RET_CRD"/>
</dbReference>
<name>A0AAV8VTG5_9CUCU</name>
<evidence type="ECO:0000259" key="2">
    <source>
        <dbReference type="Pfam" id="PF22540"/>
    </source>
</evidence>
<dbReference type="AlphaFoldDB" id="A0AAV8VTG5"/>
<protein>
    <recommendedName>
        <fullName evidence="2">RET cysteine rich domain-containing protein</fullName>
    </recommendedName>
</protein>
<keyword evidence="1" id="KW-0472">Membrane</keyword>
<dbReference type="Pfam" id="PF22540">
    <property type="entry name" value="RET_CRD"/>
    <property type="match status" value="1"/>
</dbReference>
<accession>A0AAV8VTG5</accession>
<proteinExistence type="predicted"/>
<gene>
    <name evidence="3" type="ORF">NQ315_005150</name>
</gene>
<evidence type="ECO:0000256" key="1">
    <source>
        <dbReference type="SAM" id="Phobius"/>
    </source>
</evidence>
<keyword evidence="1" id="KW-1133">Transmembrane helix</keyword>